<gene>
    <name evidence="6" type="ORF">HNR46_000246</name>
</gene>
<dbReference type="SUPFAM" id="SSF53901">
    <property type="entry name" value="Thiolase-like"/>
    <property type="match status" value="2"/>
</dbReference>
<dbReference type="GO" id="GO:0006633">
    <property type="term" value="P:fatty acid biosynthetic process"/>
    <property type="evidence" value="ECO:0007669"/>
    <property type="project" value="TreeGrafter"/>
</dbReference>
<name>A0A840UWC1_9BACT</name>
<reference evidence="6 7" key="1">
    <citation type="submission" date="2020-08" db="EMBL/GenBank/DDBJ databases">
        <title>Genomic Encyclopedia of Type Strains, Phase IV (KMG-IV): sequencing the most valuable type-strain genomes for metagenomic binning, comparative biology and taxonomic classification.</title>
        <authorList>
            <person name="Goeker M."/>
        </authorList>
    </citation>
    <scope>NUCLEOTIDE SEQUENCE [LARGE SCALE GENOMIC DNA]</scope>
    <source>
        <strain evidence="6 7">YC6886</strain>
    </source>
</reference>
<organism evidence="6 7">
    <name type="scientific">Haloferula luteola</name>
    <dbReference type="NCBI Taxonomy" id="595692"/>
    <lineage>
        <taxon>Bacteria</taxon>
        <taxon>Pseudomonadati</taxon>
        <taxon>Verrucomicrobiota</taxon>
        <taxon>Verrucomicrobiia</taxon>
        <taxon>Verrucomicrobiales</taxon>
        <taxon>Verrucomicrobiaceae</taxon>
        <taxon>Haloferula</taxon>
    </lineage>
</organism>
<evidence type="ECO:0000313" key="7">
    <source>
        <dbReference type="Proteomes" id="UP000557717"/>
    </source>
</evidence>
<evidence type="ECO:0000256" key="3">
    <source>
        <dbReference type="RuleBase" id="RU003694"/>
    </source>
</evidence>
<comment type="similarity">
    <text evidence="1 3">Belongs to the thiolase-like superfamily. Beta-ketoacyl-ACP synthases family.</text>
</comment>
<dbReference type="AlphaFoldDB" id="A0A840UWC1"/>
<feature type="domain" description="Beta-ketoacyl synthase-like N-terminal" evidence="4">
    <location>
        <begin position="67"/>
        <end position="216"/>
    </location>
</feature>
<dbReference type="Proteomes" id="UP000557717">
    <property type="component" value="Unassembled WGS sequence"/>
</dbReference>
<dbReference type="PANTHER" id="PTHR11712">
    <property type="entry name" value="POLYKETIDE SYNTHASE-RELATED"/>
    <property type="match status" value="1"/>
</dbReference>
<dbReference type="InterPro" id="IPR000794">
    <property type="entry name" value="Beta-ketoacyl_synthase"/>
</dbReference>
<keyword evidence="7" id="KW-1185">Reference proteome</keyword>
<comment type="caution">
    <text evidence="6">The sequence shown here is derived from an EMBL/GenBank/DDBJ whole genome shotgun (WGS) entry which is preliminary data.</text>
</comment>
<dbReference type="InterPro" id="IPR014031">
    <property type="entry name" value="Ketoacyl_synth_C"/>
</dbReference>
<evidence type="ECO:0000256" key="1">
    <source>
        <dbReference type="ARBA" id="ARBA00008467"/>
    </source>
</evidence>
<dbReference type="GO" id="GO:0004315">
    <property type="term" value="F:3-oxoacyl-[acyl-carrier-protein] synthase activity"/>
    <property type="evidence" value="ECO:0007669"/>
    <property type="project" value="TreeGrafter"/>
</dbReference>
<dbReference type="Pfam" id="PF00109">
    <property type="entry name" value="ketoacyl-synt"/>
    <property type="match status" value="1"/>
</dbReference>
<keyword evidence="2 3" id="KW-0808">Transferase</keyword>
<feature type="domain" description="Beta-ketoacyl synthase C-terminal" evidence="5">
    <location>
        <begin position="249"/>
        <end position="312"/>
    </location>
</feature>
<dbReference type="EMBL" id="JACHFD010000001">
    <property type="protein sequence ID" value="MBB5350025.1"/>
    <property type="molecule type" value="Genomic_DNA"/>
</dbReference>
<evidence type="ECO:0000256" key="2">
    <source>
        <dbReference type="ARBA" id="ARBA00022679"/>
    </source>
</evidence>
<evidence type="ECO:0000313" key="6">
    <source>
        <dbReference type="EMBL" id="MBB5350025.1"/>
    </source>
</evidence>
<dbReference type="InterPro" id="IPR014030">
    <property type="entry name" value="Ketoacyl_synth_N"/>
</dbReference>
<dbReference type="PANTHER" id="PTHR11712:SF336">
    <property type="entry name" value="3-OXOACYL-[ACYL-CARRIER-PROTEIN] SYNTHASE, MITOCHONDRIAL"/>
    <property type="match status" value="1"/>
</dbReference>
<dbReference type="Gene3D" id="3.40.47.10">
    <property type="match status" value="2"/>
</dbReference>
<dbReference type="InterPro" id="IPR016039">
    <property type="entry name" value="Thiolase-like"/>
</dbReference>
<sequence>MAPSLTIRGTACLTCLGDDLAVQAAAVQKGQSGLRPLAELDGSPADFSDLQAGWIQDRSRLAHRIWSPLSMAALIVAQQAVASSGWRDLHDVPIFFATSRGSVAGVREPWPGRRPTPLMTASNSLPAEPAAAISSEWGTHAPWQTVSSGCCAGLDALHLASVWLRSGEAQRALVVAADLPLTHSILQDYDTAGILAHGGGLGMHPSEGAAALCLESTPSGEGPELVEMLSLSEPEARFGGNRPLPLLAEALAGLASRHGKPDLLVPHASGTAKHKIHETQAIEAAWSQALHLATFKQATGHCVGASALIEVVLGLELLPAASSLLKIASALGGKHSCAWIRRS</sequence>
<dbReference type="Pfam" id="PF02801">
    <property type="entry name" value="Ketoacyl-synt_C"/>
    <property type="match status" value="1"/>
</dbReference>
<protein>
    <submittedName>
        <fullName evidence="6">3-oxoacyl-(Acyl-carrier-protein) synthase</fullName>
    </submittedName>
</protein>
<evidence type="ECO:0000259" key="5">
    <source>
        <dbReference type="Pfam" id="PF02801"/>
    </source>
</evidence>
<proteinExistence type="inferred from homology"/>
<evidence type="ECO:0000259" key="4">
    <source>
        <dbReference type="Pfam" id="PF00109"/>
    </source>
</evidence>
<dbReference type="RefSeq" id="WP_184014996.1">
    <property type="nucleotide sequence ID" value="NZ_JACHFD010000001.1"/>
</dbReference>
<accession>A0A840UWC1</accession>